<keyword evidence="6" id="KW-1133">Transmembrane helix</keyword>
<evidence type="ECO:0000313" key="9">
    <source>
        <dbReference type="Proteomes" id="UP001244011"/>
    </source>
</evidence>
<evidence type="ECO:0000313" key="8">
    <source>
        <dbReference type="EMBL" id="KAK1772801.1"/>
    </source>
</evidence>
<evidence type="ECO:0000256" key="4">
    <source>
        <dbReference type="ARBA" id="ARBA00023002"/>
    </source>
</evidence>
<dbReference type="RefSeq" id="XP_060289014.1">
    <property type="nucleotide sequence ID" value="XM_060432631.1"/>
</dbReference>
<dbReference type="AlphaFoldDB" id="A0AAJ0CA70"/>
<feature type="transmembrane region" description="Helical" evidence="6">
    <location>
        <begin position="465"/>
        <end position="487"/>
    </location>
</feature>
<feature type="domain" description="FAD-binding" evidence="7">
    <location>
        <begin position="114"/>
        <end position="442"/>
    </location>
</feature>
<evidence type="ECO:0000256" key="6">
    <source>
        <dbReference type="SAM" id="Phobius"/>
    </source>
</evidence>
<keyword evidence="2" id="KW-0285">Flavoprotein</keyword>
<dbReference type="InterPro" id="IPR002938">
    <property type="entry name" value="FAD-bd"/>
</dbReference>
<dbReference type="Pfam" id="PF01494">
    <property type="entry name" value="FAD_binding_3"/>
    <property type="match status" value="1"/>
</dbReference>
<dbReference type="PANTHER" id="PTHR13789">
    <property type="entry name" value="MONOOXYGENASE"/>
    <property type="match status" value="1"/>
</dbReference>
<organism evidence="8 9">
    <name type="scientific">Phialemonium atrogriseum</name>
    <dbReference type="NCBI Taxonomy" id="1093897"/>
    <lineage>
        <taxon>Eukaryota</taxon>
        <taxon>Fungi</taxon>
        <taxon>Dikarya</taxon>
        <taxon>Ascomycota</taxon>
        <taxon>Pezizomycotina</taxon>
        <taxon>Sordariomycetes</taxon>
        <taxon>Sordariomycetidae</taxon>
        <taxon>Cephalothecales</taxon>
        <taxon>Cephalothecaceae</taxon>
        <taxon>Phialemonium</taxon>
    </lineage>
</organism>
<dbReference type="PANTHER" id="PTHR13789:SF309">
    <property type="entry name" value="PUTATIVE (AFU_ORTHOLOGUE AFUA_6G14510)-RELATED"/>
    <property type="match status" value="1"/>
</dbReference>
<dbReference type="GeneID" id="85315818"/>
<keyword evidence="6" id="KW-0812">Transmembrane</keyword>
<evidence type="ECO:0000256" key="1">
    <source>
        <dbReference type="ARBA" id="ARBA00007992"/>
    </source>
</evidence>
<name>A0AAJ0CA70_9PEZI</name>
<keyword evidence="5" id="KW-0503">Monooxygenase</keyword>
<reference evidence="8" key="1">
    <citation type="submission" date="2023-06" db="EMBL/GenBank/DDBJ databases">
        <title>Genome-scale phylogeny and comparative genomics of the fungal order Sordariales.</title>
        <authorList>
            <consortium name="Lawrence Berkeley National Laboratory"/>
            <person name="Hensen N."/>
            <person name="Bonometti L."/>
            <person name="Westerberg I."/>
            <person name="Brannstrom I.O."/>
            <person name="Guillou S."/>
            <person name="Cros-Aarteil S."/>
            <person name="Calhoun S."/>
            <person name="Haridas S."/>
            <person name="Kuo A."/>
            <person name="Mondo S."/>
            <person name="Pangilinan J."/>
            <person name="Riley R."/>
            <person name="Labutti K."/>
            <person name="Andreopoulos B."/>
            <person name="Lipzen A."/>
            <person name="Chen C."/>
            <person name="Yanf M."/>
            <person name="Daum C."/>
            <person name="Ng V."/>
            <person name="Clum A."/>
            <person name="Steindorff A."/>
            <person name="Ohm R."/>
            <person name="Martin F."/>
            <person name="Silar P."/>
            <person name="Natvig D."/>
            <person name="Lalanne C."/>
            <person name="Gautier V."/>
            <person name="Ament-Velasquez S.L."/>
            <person name="Kruys A."/>
            <person name="Hutchinson M.I."/>
            <person name="Powell A.J."/>
            <person name="Barry K."/>
            <person name="Miller A.N."/>
            <person name="Grigoriev I.V."/>
            <person name="Debuchy R."/>
            <person name="Gladieux P."/>
            <person name="Thoren M.H."/>
            <person name="Johannesson H."/>
        </authorList>
    </citation>
    <scope>NUCLEOTIDE SEQUENCE</scope>
    <source>
        <strain evidence="8">8032-3</strain>
    </source>
</reference>
<evidence type="ECO:0000256" key="2">
    <source>
        <dbReference type="ARBA" id="ARBA00022630"/>
    </source>
</evidence>
<keyword evidence="6" id="KW-0472">Membrane</keyword>
<comment type="caution">
    <text evidence="8">The sequence shown here is derived from an EMBL/GenBank/DDBJ whole genome shotgun (WGS) entry which is preliminary data.</text>
</comment>
<dbReference type="InterPro" id="IPR050493">
    <property type="entry name" value="FAD-dep_Monooxygenase_BioMet"/>
</dbReference>
<dbReference type="SUPFAM" id="SSF51905">
    <property type="entry name" value="FAD/NAD(P)-binding domain"/>
    <property type="match status" value="1"/>
</dbReference>
<dbReference type="PRINTS" id="PR00420">
    <property type="entry name" value="RNGMNOXGNASE"/>
</dbReference>
<evidence type="ECO:0000259" key="7">
    <source>
        <dbReference type="Pfam" id="PF01494"/>
    </source>
</evidence>
<keyword evidence="4" id="KW-0560">Oxidoreductase</keyword>
<evidence type="ECO:0000256" key="3">
    <source>
        <dbReference type="ARBA" id="ARBA00022827"/>
    </source>
</evidence>
<sequence length="499" mass="55705">MVDLMINRKQTICGIGVKRLFWRGSNNLIGGDPRALDMTVWSPPRDLVMRQNYNAESRCPESPTITYVPSLHQLELLATKQPQYNRDLVENRIYTGHRPKRLHHHHHQMPSTYLIIGGGIAGPVAALRLAQDGHRCTIYERAARPHTIGGAINLAPNGLRLLSRLGIGDEVRRRGCAVSAFDVRDEGGAALGSIANASRDGLFPGVRIMRSALQEILVAEVARRSGVAVEFGRELVAVEGGGDGVVARFADGSVAVGDYLVGADGIHSTVRGYVAADVKPEYTRQSLVYGILPTKDLPDVDFASMPPTCAVFARRGFFAAAFTDESRSCLYWIAAKTKEVAERSSDVEKIRAEEYERFKQLYEPLPQIIAATNEFFSWPVYELPELERWYKGRVVLVGDAAHALPPNMGQGVSQAIEDVFMLARVVSHGRGFDRYEELRKPRIAKLRATIRKQTREQERGPWAQWLMTWGFWAFLKAVAVLNLFMAWDDFAYDPDTIKI</sequence>
<keyword evidence="3" id="KW-0274">FAD</keyword>
<dbReference type="GO" id="GO:0071949">
    <property type="term" value="F:FAD binding"/>
    <property type="evidence" value="ECO:0007669"/>
    <property type="project" value="InterPro"/>
</dbReference>
<accession>A0AAJ0CA70</accession>
<comment type="similarity">
    <text evidence="1">Belongs to the paxM FAD-dependent monooxygenase family.</text>
</comment>
<keyword evidence="9" id="KW-1185">Reference proteome</keyword>
<evidence type="ECO:0000256" key="5">
    <source>
        <dbReference type="ARBA" id="ARBA00023033"/>
    </source>
</evidence>
<dbReference type="InterPro" id="IPR036188">
    <property type="entry name" value="FAD/NAD-bd_sf"/>
</dbReference>
<gene>
    <name evidence="8" type="ORF">QBC33DRAFT_615361</name>
</gene>
<proteinExistence type="inferred from homology"/>
<protein>
    <recommendedName>
        <fullName evidence="7">FAD-binding domain-containing protein</fullName>
    </recommendedName>
</protein>
<dbReference type="Gene3D" id="3.50.50.60">
    <property type="entry name" value="FAD/NAD(P)-binding domain"/>
    <property type="match status" value="1"/>
</dbReference>
<dbReference type="GO" id="GO:0004497">
    <property type="term" value="F:monooxygenase activity"/>
    <property type="evidence" value="ECO:0007669"/>
    <property type="project" value="UniProtKB-KW"/>
</dbReference>
<dbReference type="EMBL" id="MU838997">
    <property type="protein sequence ID" value="KAK1772801.1"/>
    <property type="molecule type" value="Genomic_DNA"/>
</dbReference>
<dbReference type="Proteomes" id="UP001244011">
    <property type="component" value="Unassembled WGS sequence"/>
</dbReference>